<dbReference type="InterPro" id="IPR013126">
    <property type="entry name" value="Hsp_70_fam"/>
</dbReference>
<dbReference type="AlphaFoldDB" id="A0A010ZS70"/>
<evidence type="ECO:0000256" key="4">
    <source>
        <dbReference type="SAM" id="MobiDB-lite"/>
    </source>
</evidence>
<dbReference type="EMBL" id="JFBT01000001">
    <property type="protein sequence ID" value="EXG81519.1"/>
    <property type="molecule type" value="Genomic_DNA"/>
</dbReference>
<dbReference type="OrthoDB" id="5173286at2"/>
<feature type="region of interest" description="Disordered" evidence="4">
    <location>
        <begin position="1"/>
        <end position="21"/>
    </location>
</feature>
<keyword evidence="5" id="KW-1133">Transmembrane helix</keyword>
<proteinExistence type="predicted"/>
<keyword evidence="3" id="KW-0143">Chaperone</keyword>
<dbReference type="Proteomes" id="UP000021053">
    <property type="component" value="Unassembled WGS sequence"/>
</dbReference>
<feature type="transmembrane region" description="Helical" evidence="5">
    <location>
        <begin position="484"/>
        <end position="505"/>
    </location>
</feature>
<dbReference type="Gene3D" id="3.30.420.40">
    <property type="match status" value="2"/>
</dbReference>
<dbReference type="PANTHER" id="PTHR45639">
    <property type="entry name" value="HSC70CB, ISOFORM G-RELATED"/>
    <property type="match status" value="1"/>
</dbReference>
<dbReference type="HOGENOM" id="CLU_005965_12_0_11"/>
<keyword evidence="7" id="KW-1185">Reference proteome</keyword>
<dbReference type="SUPFAM" id="SSF53067">
    <property type="entry name" value="Actin-like ATPase domain"/>
    <property type="match status" value="2"/>
</dbReference>
<evidence type="ECO:0000313" key="6">
    <source>
        <dbReference type="EMBL" id="EXG81519.1"/>
    </source>
</evidence>
<evidence type="ECO:0000256" key="5">
    <source>
        <dbReference type="SAM" id="Phobius"/>
    </source>
</evidence>
<evidence type="ECO:0000256" key="1">
    <source>
        <dbReference type="ARBA" id="ARBA00022741"/>
    </source>
</evidence>
<protein>
    <submittedName>
        <fullName evidence="6">Molecular chaperone</fullName>
    </submittedName>
</protein>
<gene>
    <name evidence="6" type="ORF">CryarDRAFT_2635</name>
</gene>
<keyword evidence="5" id="KW-0472">Membrane</keyword>
<dbReference type="Pfam" id="PF00012">
    <property type="entry name" value="HSP70"/>
    <property type="match status" value="1"/>
</dbReference>
<dbReference type="PRINTS" id="PR00301">
    <property type="entry name" value="HEATSHOCK70"/>
</dbReference>
<evidence type="ECO:0000256" key="2">
    <source>
        <dbReference type="ARBA" id="ARBA00022840"/>
    </source>
</evidence>
<keyword evidence="5" id="KW-0812">Transmembrane</keyword>
<accession>A0A010ZS70</accession>
<dbReference type="GO" id="GO:0005829">
    <property type="term" value="C:cytosol"/>
    <property type="evidence" value="ECO:0007669"/>
    <property type="project" value="TreeGrafter"/>
</dbReference>
<comment type="caution">
    <text evidence="6">The sequence shown here is derived from an EMBL/GenBank/DDBJ whole genome shotgun (WGS) entry which is preliminary data.</text>
</comment>
<evidence type="ECO:0000256" key="3">
    <source>
        <dbReference type="ARBA" id="ARBA00023186"/>
    </source>
</evidence>
<sequence>MSGSREDSALRPAGSGPLLGVDLGLTNTVALLRRPDGRSSPLLFDGEPVLPSGVLLDADGTVRVGRDAERAAASDPDHFEPAPRRHITEQKFRLGERDTTPTDLLAGVLTAVAKSAEATLGTVPPAALTYPVRWAAAEQQTLREAAGHAGFADVTLIPEPVAAVAAVGASMAVERRLVVVDVGARGFDVSVLAPSSGRLAVVAVGGDPTVGGRRIDAAIAAHLAAAAGRQRREIWRAIDRPRTLDQRRAQREFWADVRAAKEALDEAEFVPVSVPGTADIVPLTRADLERFARPVADRVARVTARVLREAQVTPEELDAIVLVGGSAPLPTLWVTLRDTLGIEPVQPDPPAFAMAGGALGRLAADLALPVGTRPAAGGAAMGVPRPPRVVAPPRLPVAGGAFTRVARAAARLVRRPVAEISAPPRRAALPAPRQPEDGLPGLAALPALRPIPEVPDQRRAPLHSAAHRDPSQPYERAALAWTRFGWFLVLLAIVAVLAVAGFVLVL</sequence>
<dbReference type="Gene3D" id="3.90.640.10">
    <property type="entry name" value="Actin, Chain A, domain 4"/>
    <property type="match status" value="1"/>
</dbReference>
<organism evidence="6 7">
    <name type="scientific">Cryptosporangium arvum DSM 44712</name>
    <dbReference type="NCBI Taxonomy" id="927661"/>
    <lineage>
        <taxon>Bacteria</taxon>
        <taxon>Bacillati</taxon>
        <taxon>Actinomycetota</taxon>
        <taxon>Actinomycetes</taxon>
        <taxon>Cryptosporangiales</taxon>
        <taxon>Cryptosporangiaceae</taxon>
        <taxon>Cryptosporangium</taxon>
    </lineage>
</organism>
<reference evidence="6 7" key="1">
    <citation type="submission" date="2013-07" db="EMBL/GenBank/DDBJ databases">
        <authorList>
            <consortium name="DOE Joint Genome Institute"/>
            <person name="Eisen J."/>
            <person name="Huntemann M."/>
            <person name="Han J."/>
            <person name="Chen A."/>
            <person name="Kyrpides N."/>
            <person name="Mavromatis K."/>
            <person name="Markowitz V."/>
            <person name="Palaniappan K."/>
            <person name="Ivanova N."/>
            <person name="Schaumberg A."/>
            <person name="Pati A."/>
            <person name="Liolios K."/>
            <person name="Nordberg H.P."/>
            <person name="Cantor M.N."/>
            <person name="Hua S.X."/>
            <person name="Woyke T."/>
        </authorList>
    </citation>
    <scope>NUCLEOTIDE SEQUENCE [LARGE SCALE GENOMIC DNA]</scope>
    <source>
        <strain evidence="6 7">DSM 44712</strain>
    </source>
</reference>
<name>A0A010ZS70_9ACTN</name>
<dbReference type="GO" id="GO:0140662">
    <property type="term" value="F:ATP-dependent protein folding chaperone"/>
    <property type="evidence" value="ECO:0007669"/>
    <property type="project" value="InterPro"/>
</dbReference>
<evidence type="ECO:0000313" key="7">
    <source>
        <dbReference type="Proteomes" id="UP000021053"/>
    </source>
</evidence>
<dbReference type="PANTHER" id="PTHR45639:SF32">
    <property type="entry name" value="HEAT SHOCK PROTEIN PDR13"/>
    <property type="match status" value="1"/>
</dbReference>
<keyword evidence="1" id="KW-0547">Nucleotide-binding</keyword>
<dbReference type="GO" id="GO:0005524">
    <property type="term" value="F:ATP binding"/>
    <property type="evidence" value="ECO:0007669"/>
    <property type="project" value="UniProtKB-KW"/>
</dbReference>
<dbReference type="InterPro" id="IPR043129">
    <property type="entry name" value="ATPase_NBD"/>
</dbReference>
<keyword evidence="2" id="KW-0067">ATP-binding</keyword>
<dbReference type="RefSeq" id="WP_051570098.1">
    <property type="nucleotide sequence ID" value="NZ_KK073874.1"/>
</dbReference>